<evidence type="ECO:0000313" key="2">
    <source>
        <dbReference type="Proteomes" id="UP001231124"/>
    </source>
</evidence>
<dbReference type="EMBL" id="JAUSVP010000001">
    <property type="protein sequence ID" value="MDQ0445715.1"/>
    <property type="molecule type" value="Genomic_DNA"/>
</dbReference>
<reference evidence="1 2" key="1">
    <citation type="submission" date="2023-07" db="EMBL/GenBank/DDBJ databases">
        <title>Genomic Encyclopedia of Type Strains, Phase IV (KMG-IV): sequencing the most valuable type-strain genomes for metagenomic binning, comparative biology and taxonomic classification.</title>
        <authorList>
            <person name="Goeker M."/>
        </authorList>
    </citation>
    <scope>NUCLEOTIDE SEQUENCE [LARGE SCALE GENOMIC DNA]</scope>
    <source>
        <strain evidence="1 2">DSM 19013</strain>
    </source>
</reference>
<comment type="caution">
    <text evidence="1">The sequence shown here is derived from an EMBL/GenBank/DDBJ whole genome shotgun (WGS) entry which is preliminary data.</text>
</comment>
<gene>
    <name evidence="1" type="ORF">QO012_000193</name>
</gene>
<dbReference type="Proteomes" id="UP001231124">
    <property type="component" value="Unassembled WGS sequence"/>
</dbReference>
<protein>
    <recommendedName>
        <fullName evidence="3">Histidine kinase</fullName>
    </recommendedName>
</protein>
<name>A0ABU0HTQ8_9HYPH</name>
<organism evidence="1 2">
    <name type="scientific">Methylobacterium aerolatum</name>
    <dbReference type="NCBI Taxonomy" id="418708"/>
    <lineage>
        <taxon>Bacteria</taxon>
        <taxon>Pseudomonadati</taxon>
        <taxon>Pseudomonadota</taxon>
        <taxon>Alphaproteobacteria</taxon>
        <taxon>Hyphomicrobiales</taxon>
        <taxon>Methylobacteriaceae</taxon>
        <taxon>Methylobacterium</taxon>
    </lineage>
</organism>
<accession>A0ABU0HTQ8</accession>
<dbReference type="RefSeq" id="WP_283207278.1">
    <property type="nucleotide sequence ID" value="NZ_BPQE01000023.1"/>
</dbReference>
<evidence type="ECO:0008006" key="3">
    <source>
        <dbReference type="Google" id="ProtNLM"/>
    </source>
</evidence>
<evidence type="ECO:0000313" key="1">
    <source>
        <dbReference type="EMBL" id="MDQ0445715.1"/>
    </source>
</evidence>
<keyword evidence="2" id="KW-1185">Reference proteome</keyword>
<proteinExistence type="predicted"/>
<sequence>MPRWLFLLFSFALGLSVLGSLLIVFYSPNSLPPATNQPRPTSR</sequence>